<reference evidence="1 2" key="1">
    <citation type="journal article" date="2022" name="Plant J.">
        <title>Chromosome-level genome of Camellia lanceoleosa provides a valuable resource for understanding genome evolution and self-incompatibility.</title>
        <authorList>
            <person name="Gong W."/>
            <person name="Xiao S."/>
            <person name="Wang L."/>
            <person name="Liao Z."/>
            <person name="Chang Y."/>
            <person name="Mo W."/>
            <person name="Hu G."/>
            <person name="Li W."/>
            <person name="Zhao G."/>
            <person name="Zhu H."/>
            <person name="Hu X."/>
            <person name="Ji K."/>
            <person name="Xiang X."/>
            <person name="Song Q."/>
            <person name="Yuan D."/>
            <person name="Jin S."/>
            <person name="Zhang L."/>
        </authorList>
    </citation>
    <scope>NUCLEOTIDE SEQUENCE [LARGE SCALE GENOMIC DNA]</scope>
    <source>
        <strain evidence="1">SQ_2022a</strain>
    </source>
</reference>
<evidence type="ECO:0000313" key="2">
    <source>
        <dbReference type="Proteomes" id="UP001060215"/>
    </source>
</evidence>
<dbReference type="EMBL" id="CM045763">
    <property type="protein sequence ID" value="KAI8022893.1"/>
    <property type="molecule type" value="Genomic_DNA"/>
</dbReference>
<protein>
    <submittedName>
        <fullName evidence="1">Uncharacterized protein</fullName>
    </submittedName>
</protein>
<evidence type="ECO:0000313" key="1">
    <source>
        <dbReference type="EMBL" id="KAI8022893.1"/>
    </source>
</evidence>
<gene>
    <name evidence="1" type="ORF">LOK49_LG03G01569</name>
</gene>
<comment type="caution">
    <text evidence="1">The sequence shown here is derived from an EMBL/GenBank/DDBJ whole genome shotgun (WGS) entry which is preliminary data.</text>
</comment>
<organism evidence="1 2">
    <name type="scientific">Camellia lanceoleosa</name>
    <dbReference type="NCBI Taxonomy" id="1840588"/>
    <lineage>
        <taxon>Eukaryota</taxon>
        <taxon>Viridiplantae</taxon>
        <taxon>Streptophyta</taxon>
        <taxon>Embryophyta</taxon>
        <taxon>Tracheophyta</taxon>
        <taxon>Spermatophyta</taxon>
        <taxon>Magnoliopsida</taxon>
        <taxon>eudicotyledons</taxon>
        <taxon>Gunneridae</taxon>
        <taxon>Pentapetalae</taxon>
        <taxon>asterids</taxon>
        <taxon>Ericales</taxon>
        <taxon>Theaceae</taxon>
        <taxon>Camellia</taxon>
    </lineage>
</organism>
<proteinExistence type="predicted"/>
<sequence length="198" mass="22848">MDLKPFKLDIDELIYEFAENKLTTLVDMKGVWLSRKFSFIFEASPTKLAVFMQALYAHSISYMVSTATLSHRLGGLYCLYCLYDVQPFKPPFKIYLSIGELKRLKILLVDAKGNDIKVVSALVKRMLERNVFLFGFLDINEGSVTERINELTDIQNARVQVSHKKLFSNTQIEQFINMDLALNPSPTYSRVWNSKSMR</sequence>
<accession>A0ACC0IBE5</accession>
<keyword evidence="2" id="KW-1185">Reference proteome</keyword>
<dbReference type="Proteomes" id="UP001060215">
    <property type="component" value="Chromosome 6"/>
</dbReference>
<name>A0ACC0IBE5_9ERIC</name>